<dbReference type="EMBL" id="CP036298">
    <property type="protein sequence ID" value="QDV23824.1"/>
    <property type="molecule type" value="Genomic_DNA"/>
</dbReference>
<dbReference type="SUPFAM" id="SSF53335">
    <property type="entry name" value="S-adenosyl-L-methionine-dependent methyltransferases"/>
    <property type="match status" value="1"/>
</dbReference>
<dbReference type="InterPro" id="IPR003333">
    <property type="entry name" value="CMAS"/>
</dbReference>
<dbReference type="EC" id="2.1.1.79" evidence="7"/>
<dbReference type="GO" id="GO:0008610">
    <property type="term" value="P:lipid biosynthetic process"/>
    <property type="evidence" value="ECO:0007669"/>
    <property type="project" value="InterPro"/>
</dbReference>
<evidence type="ECO:0000256" key="5">
    <source>
        <dbReference type="ARBA" id="ARBA00023098"/>
    </source>
</evidence>
<sequence>MLSKVERRARQLATAKELFRVLAEKLDSRISIRLWDGDVVPLGHDPLPGYELSIAGPGVIGSLIRRPTAENLLCQYARGNIDFHGGNLVSFMRTMRVKGAKRTSRSLPKSLLVRLAFNFGLSRDMNVKSQLRFDGDDTGHQRKQIDNREFIQFHYDISNDFYKLFLDDEMVYSCGYFRDWNETLEQAQQNKLDMICRKLQLQPNDRLLDIGCGWGALICHAAEHYGVKAHGITLSDAQLEVTQEKIARRGLTGRVTAAICDYNDLQGTFDKVASIGMAEHVGIANLPKYMQKVRSVLAPGGLFLNHAITRPAKSSPKAFRRNSPERRLLTKYIFPGGELDHQGHVVDCMEFTGLEVHDVEGWRDHYGLTCEHWANRLQANRDEAIQLIGEEKYRMWLLYLAGVCMALTDGTARIFQTVASNQFKKGHSGMPPTREHLYTPEPRRRAA</sequence>
<dbReference type="PANTHER" id="PTHR43667:SF1">
    <property type="entry name" value="CYCLOPROPANE-FATTY-ACYL-PHOSPHOLIPID SYNTHASE"/>
    <property type="match status" value="1"/>
</dbReference>
<organism evidence="7 8">
    <name type="scientific">Aureliella helgolandensis</name>
    <dbReference type="NCBI Taxonomy" id="2527968"/>
    <lineage>
        <taxon>Bacteria</taxon>
        <taxon>Pseudomonadati</taxon>
        <taxon>Planctomycetota</taxon>
        <taxon>Planctomycetia</taxon>
        <taxon>Pirellulales</taxon>
        <taxon>Pirellulaceae</taxon>
        <taxon>Aureliella</taxon>
    </lineage>
</organism>
<feature type="region of interest" description="Disordered" evidence="6">
    <location>
        <begin position="425"/>
        <end position="447"/>
    </location>
</feature>
<name>A0A518G5H2_9BACT</name>
<proteinExistence type="inferred from homology"/>
<evidence type="ECO:0000256" key="6">
    <source>
        <dbReference type="SAM" id="MobiDB-lite"/>
    </source>
</evidence>
<keyword evidence="8" id="KW-1185">Reference proteome</keyword>
<keyword evidence="3 7" id="KW-0808">Transferase</keyword>
<keyword evidence="2 7" id="KW-0489">Methyltransferase</keyword>
<evidence type="ECO:0000256" key="3">
    <source>
        <dbReference type="ARBA" id="ARBA00022679"/>
    </source>
</evidence>
<dbReference type="RefSeq" id="WP_145077030.1">
    <property type="nucleotide sequence ID" value="NZ_CP036298.1"/>
</dbReference>
<dbReference type="GO" id="GO:0032259">
    <property type="term" value="P:methylation"/>
    <property type="evidence" value="ECO:0007669"/>
    <property type="project" value="UniProtKB-KW"/>
</dbReference>
<evidence type="ECO:0000313" key="7">
    <source>
        <dbReference type="EMBL" id="QDV23824.1"/>
    </source>
</evidence>
<dbReference type="PIRSF" id="PIRSF003085">
    <property type="entry name" value="CMAS"/>
    <property type="match status" value="1"/>
</dbReference>
<dbReference type="AlphaFoldDB" id="A0A518G5H2"/>
<dbReference type="Gene3D" id="3.40.50.150">
    <property type="entry name" value="Vaccinia Virus protein VP39"/>
    <property type="match status" value="1"/>
</dbReference>
<dbReference type="Pfam" id="PF02353">
    <property type="entry name" value="CMAS"/>
    <property type="match status" value="1"/>
</dbReference>
<dbReference type="KEGG" id="ahel:Q31a_21290"/>
<accession>A0A518G5H2</accession>
<dbReference type="Proteomes" id="UP000318017">
    <property type="component" value="Chromosome"/>
</dbReference>
<keyword evidence="4" id="KW-0949">S-adenosyl-L-methionine</keyword>
<dbReference type="PANTHER" id="PTHR43667">
    <property type="entry name" value="CYCLOPROPANE-FATTY-ACYL-PHOSPHOLIPID SYNTHASE"/>
    <property type="match status" value="1"/>
</dbReference>
<protein>
    <submittedName>
        <fullName evidence="7">Cyclopropane mycolic acid synthase 1</fullName>
        <ecNumber evidence="7">2.1.1.79</ecNumber>
    </submittedName>
</protein>
<feature type="compositionally biased region" description="Basic and acidic residues" evidence="6">
    <location>
        <begin position="433"/>
        <end position="447"/>
    </location>
</feature>
<dbReference type="CDD" id="cd02440">
    <property type="entry name" value="AdoMet_MTases"/>
    <property type="match status" value="1"/>
</dbReference>
<evidence type="ECO:0000256" key="4">
    <source>
        <dbReference type="ARBA" id="ARBA00022691"/>
    </source>
</evidence>
<gene>
    <name evidence="7" type="primary">cmaA1</name>
    <name evidence="7" type="ORF">Q31a_21290</name>
</gene>
<evidence type="ECO:0000256" key="2">
    <source>
        <dbReference type="ARBA" id="ARBA00022603"/>
    </source>
</evidence>
<evidence type="ECO:0000256" key="1">
    <source>
        <dbReference type="ARBA" id="ARBA00010815"/>
    </source>
</evidence>
<dbReference type="InterPro" id="IPR029063">
    <property type="entry name" value="SAM-dependent_MTases_sf"/>
</dbReference>
<comment type="similarity">
    <text evidence="1">Belongs to the CFA/CMAS family.</text>
</comment>
<dbReference type="OrthoDB" id="9782855at2"/>
<dbReference type="GO" id="GO:0008825">
    <property type="term" value="F:cyclopropane-fatty-acyl-phospholipid synthase activity"/>
    <property type="evidence" value="ECO:0007669"/>
    <property type="project" value="UniProtKB-EC"/>
</dbReference>
<dbReference type="InterPro" id="IPR050723">
    <property type="entry name" value="CFA/CMAS"/>
</dbReference>
<reference evidence="7 8" key="1">
    <citation type="submission" date="2019-02" db="EMBL/GenBank/DDBJ databases">
        <title>Deep-cultivation of Planctomycetes and their phenomic and genomic characterization uncovers novel biology.</title>
        <authorList>
            <person name="Wiegand S."/>
            <person name="Jogler M."/>
            <person name="Boedeker C."/>
            <person name="Pinto D."/>
            <person name="Vollmers J."/>
            <person name="Rivas-Marin E."/>
            <person name="Kohn T."/>
            <person name="Peeters S.H."/>
            <person name="Heuer A."/>
            <person name="Rast P."/>
            <person name="Oberbeckmann S."/>
            <person name="Bunk B."/>
            <person name="Jeske O."/>
            <person name="Meyerdierks A."/>
            <person name="Storesund J.E."/>
            <person name="Kallscheuer N."/>
            <person name="Luecker S."/>
            <person name="Lage O.M."/>
            <person name="Pohl T."/>
            <person name="Merkel B.J."/>
            <person name="Hornburger P."/>
            <person name="Mueller R.-W."/>
            <person name="Bruemmer F."/>
            <person name="Labrenz M."/>
            <person name="Spormann A.M."/>
            <person name="Op den Camp H."/>
            <person name="Overmann J."/>
            <person name="Amann R."/>
            <person name="Jetten M.S.M."/>
            <person name="Mascher T."/>
            <person name="Medema M.H."/>
            <person name="Devos D.P."/>
            <person name="Kaster A.-K."/>
            <person name="Ovreas L."/>
            <person name="Rohde M."/>
            <person name="Galperin M.Y."/>
            <person name="Jogler C."/>
        </authorList>
    </citation>
    <scope>NUCLEOTIDE SEQUENCE [LARGE SCALE GENOMIC DNA]</scope>
    <source>
        <strain evidence="7 8">Q31a</strain>
    </source>
</reference>
<evidence type="ECO:0000313" key="8">
    <source>
        <dbReference type="Proteomes" id="UP000318017"/>
    </source>
</evidence>
<keyword evidence="5" id="KW-0443">Lipid metabolism</keyword>